<dbReference type="AlphaFoldDB" id="A0AAN7LGA4"/>
<gene>
    <name evidence="1" type="ORF">SAY86_018457</name>
</gene>
<dbReference type="PANTHER" id="PTHR37178">
    <property type="entry name" value="PLANT/PROTEIN"/>
    <property type="match status" value="1"/>
</dbReference>
<keyword evidence="2" id="KW-1185">Reference proteome</keyword>
<reference evidence="1 2" key="1">
    <citation type="journal article" date="2023" name="Hortic Res">
        <title>Pangenome of water caltrop reveals structural variations and asymmetric subgenome divergence after allopolyploidization.</title>
        <authorList>
            <person name="Zhang X."/>
            <person name="Chen Y."/>
            <person name="Wang L."/>
            <person name="Yuan Y."/>
            <person name="Fang M."/>
            <person name="Shi L."/>
            <person name="Lu R."/>
            <person name="Comes H.P."/>
            <person name="Ma Y."/>
            <person name="Chen Y."/>
            <person name="Huang G."/>
            <person name="Zhou Y."/>
            <person name="Zheng Z."/>
            <person name="Qiu Y."/>
        </authorList>
    </citation>
    <scope>NUCLEOTIDE SEQUENCE [LARGE SCALE GENOMIC DNA]</scope>
    <source>
        <strain evidence="1">F231</strain>
    </source>
</reference>
<organism evidence="1 2">
    <name type="scientific">Trapa natans</name>
    <name type="common">Water chestnut</name>
    <dbReference type="NCBI Taxonomy" id="22666"/>
    <lineage>
        <taxon>Eukaryota</taxon>
        <taxon>Viridiplantae</taxon>
        <taxon>Streptophyta</taxon>
        <taxon>Embryophyta</taxon>
        <taxon>Tracheophyta</taxon>
        <taxon>Spermatophyta</taxon>
        <taxon>Magnoliopsida</taxon>
        <taxon>eudicotyledons</taxon>
        <taxon>Gunneridae</taxon>
        <taxon>Pentapetalae</taxon>
        <taxon>rosids</taxon>
        <taxon>malvids</taxon>
        <taxon>Myrtales</taxon>
        <taxon>Lythraceae</taxon>
        <taxon>Trapa</taxon>
    </lineage>
</organism>
<dbReference type="EMBL" id="JAXQNO010000014">
    <property type="protein sequence ID" value="KAK4784089.1"/>
    <property type="molecule type" value="Genomic_DNA"/>
</dbReference>
<evidence type="ECO:0000313" key="1">
    <source>
        <dbReference type="EMBL" id="KAK4784089.1"/>
    </source>
</evidence>
<sequence length="136" mass="15619">MRRLLQQSIDSSSYDVLEANPWRESSKPLYVLTCVKSQLCIMKARQNGRFDFLGMLFPTAVKWSFGAGNMSKQSRSGTKFQMLVEDVREGVLVFEDETEAARYCHLLQGVFDLCHKRTPSVLFRRGRTPPLPQNLE</sequence>
<accession>A0AAN7LGA4</accession>
<comment type="caution">
    <text evidence="1">The sequence shown here is derived from an EMBL/GenBank/DDBJ whole genome shotgun (WGS) entry which is preliminary data.</text>
</comment>
<dbReference type="Proteomes" id="UP001346149">
    <property type="component" value="Unassembled WGS sequence"/>
</dbReference>
<protein>
    <submittedName>
        <fullName evidence="1">Uncharacterized protein</fullName>
    </submittedName>
</protein>
<dbReference type="PANTHER" id="PTHR37178:SF1">
    <property type="entry name" value="PLANT_PROTEIN"/>
    <property type="match status" value="1"/>
</dbReference>
<name>A0AAN7LGA4_TRANT</name>
<proteinExistence type="predicted"/>
<evidence type="ECO:0000313" key="2">
    <source>
        <dbReference type="Proteomes" id="UP001346149"/>
    </source>
</evidence>